<dbReference type="InterPro" id="IPR032687">
    <property type="entry name" value="AraC-type_N"/>
</dbReference>
<dbReference type="SUPFAM" id="SSF46689">
    <property type="entry name" value="Homeodomain-like"/>
    <property type="match status" value="1"/>
</dbReference>
<dbReference type="GO" id="GO:0000976">
    <property type="term" value="F:transcription cis-regulatory region binding"/>
    <property type="evidence" value="ECO:0007669"/>
    <property type="project" value="TreeGrafter"/>
</dbReference>
<name>A0A8I1DGP1_ACIBZ</name>
<sequence length="352" mass="40684">MKSFLKTKSVTTSLTVLLDEFCKKNHLIFPKKTQSSLNGHITFGEWLKKIKVIDKQYPYDGLGLDIAALFQPNHIGVVAYIAQSCNTLSDYIKILPKYEKLWFNYLPKKIRVEPNTFSISWDQPAYLQAGIYIQESKIIEEMHVAIIYQQFKQLLGGEENIFLGLELAIPEPKDLEKYMRYFNCPIQFNTEQTKIILPSSLLHIPFKSHDPNLLTILTNHANALLKKMPKQDSLRELVNLSILRALESNDVKIQTIARSLNTSPRLLQIDLKKNGLSFRNILNSIRQSLAKKYLRNCSLLIVDIAFLLGYKDQTSFNRAFKAWTGISPSEWRKRHMDKNINTINPKLCSYME</sequence>
<dbReference type="Gene3D" id="1.10.10.60">
    <property type="entry name" value="Homeodomain-like"/>
    <property type="match status" value="1"/>
</dbReference>
<protein>
    <submittedName>
        <fullName evidence="1">AraC family transcriptional regulator</fullName>
    </submittedName>
</protein>
<dbReference type="InterPro" id="IPR020449">
    <property type="entry name" value="Tscrpt_reg_AraC-type_HTH"/>
</dbReference>
<dbReference type="GO" id="GO:0003700">
    <property type="term" value="F:DNA-binding transcription factor activity"/>
    <property type="evidence" value="ECO:0007669"/>
    <property type="project" value="InterPro"/>
</dbReference>
<proteinExistence type="predicted"/>
<dbReference type="RefSeq" id="WP_009586707.1">
    <property type="nucleotide sequence ID" value="NZ_BKMM01000048.1"/>
</dbReference>
<organism evidence="1 2">
    <name type="scientific">Acinetobacter bereziniae</name>
    <name type="common">Acinetobacter genomosp. 10</name>
    <dbReference type="NCBI Taxonomy" id="106648"/>
    <lineage>
        <taxon>Bacteria</taxon>
        <taxon>Pseudomonadati</taxon>
        <taxon>Pseudomonadota</taxon>
        <taxon>Gammaproteobacteria</taxon>
        <taxon>Moraxellales</taxon>
        <taxon>Moraxellaceae</taxon>
        <taxon>Acinetobacter</taxon>
    </lineage>
</organism>
<dbReference type="Pfam" id="PF12625">
    <property type="entry name" value="Arabinose_bd"/>
    <property type="match status" value="1"/>
</dbReference>
<dbReference type="GO" id="GO:0005829">
    <property type="term" value="C:cytosol"/>
    <property type="evidence" value="ECO:0007669"/>
    <property type="project" value="TreeGrafter"/>
</dbReference>
<dbReference type="PANTHER" id="PTHR47894">
    <property type="entry name" value="HTH-TYPE TRANSCRIPTIONAL REGULATOR GADX"/>
    <property type="match status" value="1"/>
</dbReference>
<accession>A0A8I1DGP1</accession>
<dbReference type="EMBL" id="CP092085">
    <property type="protein sequence ID" value="UUN98921.1"/>
    <property type="molecule type" value="Genomic_DNA"/>
</dbReference>
<dbReference type="InterPro" id="IPR018060">
    <property type="entry name" value="HTH_AraC"/>
</dbReference>
<dbReference type="SMART" id="SM00342">
    <property type="entry name" value="HTH_ARAC"/>
    <property type="match status" value="1"/>
</dbReference>
<dbReference type="PANTHER" id="PTHR47894:SF1">
    <property type="entry name" value="HTH-TYPE TRANSCRIPTIONAL REGULATOR VQSM"/>
    <property type="match status" value="1"/>
</dbReference>
<dbReference type="AlphaFoldDB" id="A0A8I1DGP1"/>
<gene>
    <name evidence="1" type="ORF">I9054_005580</name>
</gene>
<dbReference type="Proteomes" id="UP000644140">
    <property type="component" value="Chromosome"/>
</dbReference>
<reference evidence="1" key="1">
    <citation type="submission" date="2022-02" db="EMBL/GenBank/DDBJ databases">
        <title>Characterization of Tn125 harboring carbapenem-resistant Acinetobacter bereziniae clinical isolates.</title>
        <authorList>
            <person name="Wong N.-K."/>
            <person name="Pan Q."/>
        </authorList>
    </citation>
    <scope>NUCLEOTIDE SEQUENCE</scope>
    <source>
        <strain evidence="1">GD03393</strain>
    </source>
</reference>
<dbReference type="InterPro" id="IPR009057">
    <property type="entry name" value="Homeodomain-like_sf"/>
</dbReference>
<dbReference type="PROSITE" id="PS01124">
    <property type="entry name" value="HTH_ARAC_FAMILY_2"/>
    <property type="match status" value="1"/>
</dbReference>
<evidence type="ECO:0000313" key="1">
    <source>
        <dbReference type="EMBL" id="UUN98921.1"/>
    </source>
</evidence>
<evidence type="ECO:0000313" key="2">
    <source>
        <dbReference type="Proteomes" id="UP000644140"/>
    </source>
</evidence>
<dbReference type="PRINTS" id="PR00032">
    <property type="entry name" value="HTHARAC"/>
</dbReference>
<dbReference type="Pfam" id="PF12833">
    <property type="entry name" value="HTH_18"/>
    <property type="match status" value="1"/>
</dbReference>